<dbReference type="GO" id="GO:0008270">
    <property type="term" value="F:zinc ion binding"/>
    <property type="evidence" value="ECO:0007669"/>
    <property type="project" value="UniProtKB-KW"/>
</dbReference>
<accession>A0A9P0GZ05</accession>
<dbReference type="OrthoDB" id="10262564at2759"/>
<keyword evidence="2" id="KW-0863">Zinc-finger</keyword>
<dbReference type="Pfam" id="PF02207">
    <property type="entry name" value="zf-UBR"/>
    <property type="match status" value="1"/>
</dbReference>
<dbReference type="AlphaFoldDB" id="A0A9P0GZ05"/>
<feature type="domain" description="UBR-type" evidence="4">
    <location>
        <begin position="33"/>
        <end position="88"/>
    </location>
</feature>
<dbReference type="InterPro" id="IPR003126">
    <property type="entry name" value="Znf_UBR"/>
</dbReference>
<dbReference type="PANTHER" id="PTHR13513:SF9">
    <property type="entry name" value="E3 UBIQUITIN-PROTEIN LIGASE UBR7-RELATED"/>
    <property type="match status" value="1"/>
</dbReference>
<keyword evidence="1" id="KW-0479">Metal-binding</keyword>
<dbReference type="GO" id="GO:0005737">
    <property type="term" value="C:cytoplasm"/>
    <property type="evidence" value="ECO:0007669"/>
    <property type="project" value="TreeGrafter"/>
</dbReference>
<comment type="caution">
    <text evidence="5">The sequence shown here is derived from an EMBL/GenBank/DDBJ whole genome shotgun (WGS) entry which is preliminary data.</text>
</comment>
<evidence type="ECO:0000259" key="4">
    <source>
        <dbReference type="Pfam" id="PF02207"/>
    </source>
</evidence>
<evidence type="ECO:0000313" key="5">
    <source>
        <dbReference type="EMBL" id="CAH1234164.1"/>
    </source>
</evidence>
<keyword evidence="6" id="KW-1185">Reference proteome</keyword>
<dbReference type="GO" id="GO:0061630">
    <property type="term" value="F:ubiquitin protein ligase activity"/>
    <property type="evidence" value="ECO:0007669"/>
    <property type="project" value="InterPro"/>
</dbReference>
<proteinExistence type="predicted"/>
<keyword evidence="3" id="KW-0862">Zinc</keyword>
<name>A0A9P0GZ05_DIABA</name>
<evidence type="ECO:0000256" key="1">
    <source>
        <dbReference type="ARBA" id="ARBA00022723"/>
    </source>
</evidence>
<organism evidence="5 6">
    <name type="scientific">Diabrotica balteata</name>
    <name type="common">Banded cucumber beetle</name>
    <dbReference type="NCBI Taxonomy" id="107213"/>
    <lineage>
        <taxon>Eukaryota</taxon>
        <taxon>Metazoa</taxon>
        <taxon>Ecdysozoa</taxon>
        <taxon>Arthropoda</taxon>
        <taxon>Hexapoda</taxon>
        <taxon>Insecta</taxon>
        <taxon>Pterygota</taxon>
        <taxon>Neoptera</taxon>
        <taxon>Endopterygota</taxon>
        <taxon>Coleoptera</taxon>
        <taxon>Polyphaga</taxon>
        <taxon>Cucujiformia</taxon>
        <taxon>Chrysomeloidea</taxon>
        <taxon>Chrysomelidae</taxon>
        <taxon>Galerucinae</taxon>
        <taxon>Diabroticina</taxon>
        <taxon>Diabroticites</taxon>
        <taxon>Diabrotica</taxon>
    </lineage>
</organism>
<dbReference type="PANTHER" id="PTHR13513">
    <property type="entry name" value="E3 UBIQUITIN-PROTEIN LIGASE UBR7"/>
    <property type="match status" value="1"/>
</dbReference>
<dbReference type="InterPro" id="IPR040204">
    <property type="entry name" value="UBR7"/>
</dbReference>
<sequence>MCWNLKIELIENTAAVFGAANDKTYSNGEGYIKRQALYSSLTCIPEAKEDPERVAGVCLACSYHCPNSHELVKLYTKGNFRCDYGNSKI</sequence>
<dbReference type="EMBL" id="CAKJVB030000324">
    <property type="protein sequence ID" value="CAH1234164.1"/>
    <property type="molecule type" value="Genomic_DNA"/>
</dbReference>
<evidence type="ECO:0000313" key="6">
    <source>
        <dbReference type="Proteomes" id="UP001153709"/>
    </source>
</evidence>
<gene>
    <name evidence="5" type="ORF">DIABBA_LOCUS146</name>
</gene>
<reference evidence="5" key="1">
    <citation type="submission" date="2022-01" db="EMBL/GenBank/DDBJ databases">
        <authorList>
            <person name="King R."/>
        </authorList>
    </citation>
    <scope>NUCLEOTIDE SEQUENCE</scope>
</reference>
<evidence type="ECO:0000256" key="3">
    <source>
        <dbReference type="ARBA" id="ARBA00022833"/>
    </source>
</evidence>
<evidence type="ECO:0000256" key="2">
    <source>
        <dbReference type="ARBA" id="ARBA00022771"/>
    </source>
</evidence>
<protein>
    <recommendedName>
        <fullName evidence="4">UBR-type domain-containing protein</fullName>
    </recommendedName>
</protein>
<dbReference type="Proteomes" id="UP001153709">
    <property type="component" value="Unassembled WGS sequence"/>
</dbReference>